<dbReference type="SUPFAM" id="SSF81336">
    <property type="entry name" value="F1F0 ATP synthase subunit A"/>
    <property type="match status" value="1"/>
</dbReference>
<dbReference type="EMBL" id="JABFNT010000006">
    <property type="protein sequence ID" value="NOJ77207.1"/>
    <property type="molecule type" value="Genomic_DNA"/>
</dbReference>
<comment type="subcellular location">
    <subcellularLocation>
        <location evidence="11 12">Cell membrane</location>
        <topology evidence="11 12">Multi-pass membrane protein</topology>
    </subcellularLocation>
    <subcellularLocation>
        <location evidence="1">Membrane</location>
        <topology evidence="1">Multi-pass membrane protein</topology>
    </subcellularLocation>
</comment>
<organism evidence="13 14">
    <name type="scientific">Myxococcus xanthus</name>
    <dbReference type="NCBI Taxonomy" id="34"/>
    <lineage>
        <taxon>Bacteria</taxon>
        <taxon>Pseudomonadati</taxon>
        <taxon>Myxococcota</taxon>
        <taxon>Myxococcia</taxon>
        <taxon>Myxococcales</taxon>
        <taxon>Cystobacterineae</taxon>
        <taxon>Myxococcaceae</taxon>
        <taxon>Myxococcus</taxon>
    </lineage>
</organism>
<dbReference type="Proteomes" id="UP000533080">
    <property type="component" value="Unassembled WGS sequence"/>
</dbReference>
<dbReference type="GO" id="GO:0045259">
    <property type="term" value="C:proton-transporting ATP synthase complex"/>
    <property type="evidence" value="ECO:0007669"/>
    <property type="project" value="UniProtKB-KW"/>
</dbReference>
<feature type="transmembrane region" description="Helical" evidence="11">
    <location>
        <begin position="174"/>
        <end position="194"/>
    </location>
</feature>
<comment type="function">
    <text evidence="11 12">Key component of the proton channel; it plays a direct role in the translocation of protons across the membrane.</text>
</comment>
<feature type="transmembrane region" description="Helical" evidence="11">
    <location>
        <begin position="80"/>
        <end position="102"/>
    </location>
</feature>
<evidence type="ECO:0000256" key="10">
    <source>
        <dbReference type="ARBA" id="ARBA00023310"/>
    </source>
</evidence>
<sequence length="226" mass="24030">MSAEVFTEHVLVWLGPVPLTRTMATSVATSLFLWGALAPVGRAVARTPEGRLAAAGRLMYRFLRNLVTETVGHPSRGLEIFSGSLFLFIAGAALLGQLPGFAPPTTNLAATSALAVLVFLAVPFAGIRARGLSGYFKRYFQPSPLFFPLHLVSELSRTLALALRLFGNMMSGHLIVALIVALVGLLVPVPLMALDLLIGLLQAYIFTILASVYIGAAIRVGEEEGA</sequence>
<evidence type="ECO:0000256" key="6">
    <source>
        <dbReference type="ARBA" id="ARBA00022781"/>
    </source>
</evidence>
<keyword evidence="7 11" id="KW-1133">Transmembrane helix</keyword>
<comment type="caution">
    <text evidence="13">The sequence shown here is derived from an EMBL/GenBank/DDBJ whole genome shotgun (WGS) entry which is preliminary data.</text>
</comment>
<feature type="transmembrane region" description="Helical" evidence="11">
    <location>
        <begin position="108"/>
        <end position="127"/>
    </location>
</feature>
<dbReference type="Gene3D" id="1.20.120.220">
    <property type="entry name" value="ATP synthase, F0 complex, subunit A"/>
    <property type="match status" value="1"/>
</dbReference>
<evidence type="ECO:0000256" key="3">
    <source>
        <dbReference type="ARBA" id="ARBA00022448"/>
    </source>
</evidence>
<accession>A0A7Y4IDG5</accession>
<dbReference type="PROSITE" id="PS00449">
    <property type="entry name" value="ATPASE_A"/>
    <property type="match status" value="1"/>
</dbReference>
<evidence type="ECO:0000256" key="7">
    <source>
        <dbReference type="ARBA" id="ARBA00022989"/>
    </source>
</evidence>
<comment type="similarity">
    <text evidence="2 11 12">Belongs to the ATPase A chain family.</text>
</comment>
<dbReference type="InterPro" id="IPR023011">
    <property type="entry name" value="ATP_synth_F0_asu_AS"/>
</dbReference>
<name>A0A7Y4IDG5_MYXXA</name>
<dbReference type="GO" id="GO:0046933">
    <property type="term" value="F:proton-transporting ATP synthase activity, rotational mechanism"/>
    <property type="evidence" value="ECO:0007669"/>
    <property type="project" value="UniProtKB-UniRule"/>
</dbReference>
<keyword evidence="3 11" id="KW-0813">Transport</keyword>
<evidence type="ECO:0000256" key="9">
    <source>
        <dbReference type="ARBA" id="ARBA00023136"/>
    </source>
</evidence>
<feature type="transmembrane region" description="Helical" evidence="11">
    <location>
        <begin position="200"/>
        <end position="220"/>
    </location>
</feature>
<keyword evidence="8 11" id="KW-0406">Ion transport</keyword>
<dbReference type="InterPro" id="IPR035908">
    <property type="entry name" value="F0_ATP_A_sf"/>
</dbReference>
<evidence type="ECO:0000256" key="5">
    <source>
        <dbReference type="ARBA" id="ARBA00022692"/>
    </source>
</evidence>
<evidence type="ECO:0000256" key="4">
    <source>
        <dbReference type="ARBA" id="ARBA00022547"/>
    </source>
</evidence>
<evidence type="ECO:0000313" key="13">
    <source>
        <dbReference type="EMBL" id="NOJ77207.1"/>
    </source>
</evidence>
<dbReference type="RefSeq" id="WP_171439728.1">
    <property type="nucleotide sequence ID" value="NZ_JABFNS010000058.1"/>
</dbReference>
<dbReference type="InterPro" id="IPR000568">
    <property type="entry name" value="ATP_synth_F0_asu"/>
</dbReference>
<keyword evidence="5 11" id="KW-0812">Transmembrane</keyword>
<dbReference type="CDD" id="cd00310">
    <property type="entry name" value="ATP-synt_Fo_a_6"/>
    <property type="match status" value="1"/>
</dbReference>
<evidence type="ECO:0000256" key="2">
    <source>
        <dbReference type="ARBA" id="ARBA00006810"/>
    </source>
</evidence>
<dbReference type="HAMAP" id="MF_01393">
    <property type="entry name" value="ATP_synth_a_bact"/>
    <property type="match status" value="1"/>
</dbReference>
<dbReference type="InterPro" id="IPR045082">
    <property type="entry name" value="ATP_syn_F0_a_bact/chloroplast"/>
</dbReference>
<evidence type="ECO:0000313" key="14">
    <source>
        <dbReference type="Proteomes" id="UP000533080"/>
    </source>
</evidence>
<evidence type="ECO:0000256" key="8">
    <source>
        <dbReference type="ARBA" id="ARBA00023065"/>
    </source>
</evidence>
<keyword evidence="9 11" id="KW-0472">Membrane</keyword>
<dbReference type="PANTHER" id="PTHR42823:SF3">
    <property type="entry name" value="ATP SYNTHASE SUBUNIT A, CHLOROPLASTIC"/>
    <property type="match status" value="1"/>
</dbReference>
<gene>
    <name evidence="11 13" type="primary">atpB</name>
    <name evidence="13" type="ORF">HNV28_02340</name>
</gene>
<keyword evidence="6 11" id="KW-0375">Hydrogen ion transport</keyword>
<dbReference type="GO" id="GO:0005886">
    <property type="term" value="C:plasma membrane"/>
    <property type="evidence" value="ECO:0007669"/>
    <property type="project" value="UniProtKB-SubCell"/>
</dbReference>
<evidence type="ECO:0000256" key="12">
    <source>
        <dbReference type="RuleBase" id="RU000483"/>
    </source>
</evidence>
<dbReference type="PANTHER" id="PTHR42823">
    <property type="entry name" value="ATP SYNTHASE SUBUNIT A, CHLOROPLASTIC"/>
    <property type="match status" value="1"/>
</dbReference>
<dbReference type="AlphaFoldDB" id="A0A7Y4IDG5"/>
<evidence type="ECO:0000256" key="1">
    <source>
        <dbReference type="ARBA" id="ARBA00004141"/>
    </source>
</evidence>
<dbReference type="Pfam" id="PF00119">
    <property type="entry name" value="ATP-synt_A"/>
    <property type="match status" value="1"/>
</dbReference>
<keyword evidence="4 11" id="KW-0138">CF(0)</keyword>
<keyword evidence="10 11" id="KW-0066">ATP synthesis</keyword>
<dbReference type="PRINTS" id="PR00123">
    <property type="entry name" value="ATPASEA"/>
</dbReference>
<reference evidence="13 14" key="1">
    <citation type="submission" date="2020-05" db="EMBL/GenBank/DDBJ databases">
        <authorList>
            <person name="Whitworth D."/>
        </authorList>
    </citation>
    <scope>NUCLEOTIDE SEQUENCE [LARGE SCALE GENOMIC DNA]</scope>
    <source>
        <strain evidence="13 14">AM005</strain>
    </source>
</reference>
<dbReference type="NCBIfam" id="TIGR01131">
    <property type="entry name" value="ATP_synt_6_or_A"/>
    <property type="match status" value="1"/>
</dbReference>
<evidence type="ECO:0000256" key="11">
    <source>
        <dbReference type="HAMAP-Rule" id="MF_01393"/>
    </source>
</evidence>
<keyword evidence="11" id="KW-1003">Cell membrane</keyword>
<dbReference type="GO" id="GO:0042777">
    <property type="term" value="P:proton motive force-driven plasma membrane ATP synthesis"/>
    <property type="evidence" value="ECO:0007669"/>
    <property type="project" value="TreeGrafter"/>
</dbReference>
<proteinExistence type="inferred from homology"/>
<protein>
    <recommendedName>
        <fullName evidence="11 12">ATP synthase subunit a</fullName>
    </recommendedName>
    <alternativeName>
        <fullName evidence="11">ATP synthase F0 sector subunit a</fullName>
    </alternativeName>
    <alternativeName>
        <fullName evidence="11">F-ATPase subunit 6</fullName>
    </alternativeName>
</protein>